<dbReference type="AlphaFoldDB" id="A0A267ERH4"/>
<gene>
    <name evidence="1" type="ORF">BOX15_Mlig020889g1</name>
    <name evidence="2" type="ORF">BOX15_Mlig020889g3</name>
</gene>
<dbReference type="EMBL" id="NIVC01001844">
    <property type="protein sequence ID" value="PAA63429.1"/>
    <property type="molecule type" value="Genomic_DNA"/>
</dbReference>
<protein>
    <submittedName>
        <fullName evidence="1">Uncharacterized protein</fullName>
    </submittedName>
</protein>
<name>A0A267ERH4_9PLAT</name>
<evidence type="ECO:0000313" key="2">
    <source>
        <dbReference type="EMBL" id="PAA77294.1"/>
    </source>
</evidence>
<sequence>MEKAAEEDANQQQQLGSAELDQVQDYLRLHRAALRFEPGLVQEPGQLLALLDISPPAVRGLLVNALRCAGRLDLANRYDVERRIDAPLSTSASAARLTGRRRGQFALTVEVSAIQVCPADFGLFTAAAAGPVLVSTPAAGGDRPTSCWISVEALNRSVDDLVSLAVGEDSRLCSTLTAAAAAGRTDDSGGGCGCFGGCCSRLFRFPFSSRRRKRQRPAAAAAAAATPQMLTPQSVAASKKSMLSSSNRKYLAQQQQQLDGNDSLVAAADSAADGLLVRKARLLAEKSAELYQAVLADSEQRLVRYLEQDCGLLCLEAGSDPYCGLQIQLAATTADCLRRFLANLSSETVARRLEQLLLTDRLLAGLRLRRCRFRCCAPQCELALADLTG</sequence>
<evidence type="ECO:0000313" key="1">
    <source>
        <dbReference type="EMBL" id="PAA63429.1"/>
    </source>
</evidence>
<keyword evidence="3" id="KW-1185">Reference proteome</keyword>
<dbReference type="EMBL" id="NIVC01000753">
    <property type="protein sequence ID" value="PAA77294.1"/>
    <property type="molecule type" value="Genomic_DNA"/>
</dbReference>
<evidence type="ECO:0000313" key="3">
    <source>
        <dbReference type="Proteomes" id="UP000215902"/>
    </source>
</evidence>
<accession>A0A267ERH4</accession>
<comment type="caution">
    <text evidence="1">The sequence shown here is derived from an EMBL/GenBank/DDBJ whole genome shotgun (WGS) entry which is preliminary data.</text>
</comment>
<reference evidence="1 3" key="1">
    <citation type="submission" date="2017-06" db="EMBL/GenBank/DDBJ databases">
        <title>A platform for efficient transgenesis in Macrostomum lignano, a flatworm model organism for stem cell research.</title>
        <authorList>
            <person name="Berezikov E."/>
        </authorList>
    </citation>
    <scope>NUCLEOTIDE SEQUENCE [LARGE SCALE GENOMIC DNA]</scope>
    <source>
        <strain evidence="1">DV1</strain>
        <tissue evidence="1">Whole organism</tissue>
    </source>
</reference>
<dbReference type="Proteomes" id="UP000215902">
    <property type="component" value="Unassembled WGS sequence"/>
</dbReference>
<organism evidence="1 3">
    <name type="scientific">Macrostomum lignano</name>
    <dbReference type="NCBI Taxonomy" id="282301"/>
    <lineage>
        <taxon>Eukaryota</taxon>
        <taxon>Metazoa</taxon>
        <taxon>Spiralia</taxon>
        <taxon>Lophotrochozoa</taxon>
        <taxon>Platyhelminthes</taxon>
        <taxon>Rhabditophora</taxon>
        <taxon>Macrostomorpha</taxon>
        <taxon>Macrostomida</taxon>
        <taxon>Macrostomidae</taxon>
        <taxon>Macrostomum</taxon>
    </lineage>
</organism>
<proteinExistence type="predicted"/>